<evidence type="ECO:0000256" key="4">
    <source>
        <dbReference type="PIRNR" id="PIRNR006078"/>
    </source>
</evidence>
<proteinExistence type="inferred from homology"/>
<dbReference type="Proteomes" id="UP000306196">
    <property type="component" value="Unassembled WGS sequence"/>
</dbReference>
<keyword evidence="2 4" id="KW-0808">Transferase</keyword>
<dbReference type="OrthoDB" id="9774290at2"/>
<dbReference type="Pfam" id="PF02595">
    <property type="entry name" value="Gly_kinase"/>
    <property type="match status" value="1"/>
</dbReference>
<dbReference type="InterPro" id="IPR018197">
    <property type="entry name" value="Glycerate_kinase_RE-like"/>
</dbReference>
<accession>A0A5R8KGV4</accession>
<gene>
    <name evidence="5" type="ORF">FEM03_08345</name>
</gene>
<dbReference type="PIRSF" id="PIRSF006078">
    <property type="entry name" value="GlxK"/>
    <property type="match status" value="1"/>
</dbReference>
<dbReference type="InterPro" id="IPR036129">
    <property type="entry name" value="Glycerate_kinase_sf"/>
</dbReference>
<dbReference type="PANTHER" id="PTHR21599">
    <property type="entry name" value="GLYCERATE KINASE"/>
    <property type="match status" value="1"/>
</dbReference>
<comment type="caution">
    <text evidence="5">The sequence shown here is derived from an EMBL/GenBank/DDBJ whole genome shotgun (WGS) entry which is preliminary data.</text>
</comment>
<dbReference type="GO" id="GO:0031388">
    <property type="term" value="P:organic acid phosphorylation"/>
    <property type="evidence" value="ECO:0007669"/>
    <property type="project" value="UniProtKB-UniRule"/>
</dbReference>
<protein>
    <submittedName>
        <fullName evidence="5">Glycerate kinase</fullName>
    </submittedName>
</protein>
<evidence type="ECO:0000256" key="1">
    <source>
        <dbReference type="ARBA" id="ARBA00006284"/>
    </source>
</evidence>
<dbReference type="InterPro" id="IPR004381">
    <property type="entry name" value="Glycerate_kinase"/>
</dbReference>
<dbReference type="SUPFAM" id="SSF110738">
    <property type="entry name" value="Glycerate kinase I"/>
    <property type="match status" value="1"/>
</dbReference>
<dbReference type="NCBIfam" id="TIGR00045">
    <property type="entry name" value="glycerate kinase"/>
    <property type="match status" value="1"/>
</dbReference>
<keyword evidence="3 4" id="KW-0418">Kinase</keyword>
<evidence type="ECO:0000313" key="5">
    <source>
        <dbReference type="EMBL" id="TLD71522.1"/>
    </source>
</evidence>
<evidence type="ECO:0000313" key="6">
    <source>
        <dbReference type="Proteomes" id="UP000306196"/>
    </source>
</evidence>
<dbReference type="Gene3D" id="3.90.1510.10">
    <property type="entry name" value="Glycerate kinase, domain 2"/>
    <property type="match status" value="1"/>
</dbReference>
<organism evidence="5 6">
    <name type="scientific">Phragmitibacter flavus</name>
    <dbReference type="NCBI Taxonomy" id="2576071"/>
    <lineage>
        <taxon>Bacteria</taxon>
        <taxon>Pseudomonadati</taxon>
        <taxon>Verrucomicrobiota</taxon>
        <taxon>Verrucomicrobiia</taxon>
        <taxon>Verrucomicrobiales</taxon>
        <taxon>Verrucomicrobiaceae</taxon>
        <taxon>Phragmitibacter</taxon>
    </lineage>
</organism>
<dbReference type="Gene3D" id="3.40.50.10350">
    <property type="entry name" value="Glycerate kinase, domain 1"/>
    <property type="match status" value="1"/>
</dbReference>
<dbReference type="PANTHER" id="PTHR21599:SF0">
    <property type="entry name" value="GLYCERATE KINASE"/>
    <property type="match status" value="1"/>
</dbReference>
<dbReference type="GO" id="GO:0008887">
    <property type="term" value="F:glycerate kinase activity"/>
    <property type="evidence" value="ECO:0007669"/>
    <property type="project" value="UniProtKB-UniRule"/>
</dbReference>
<dbReference type="InterPro" id="IPR018193">
    <property type="entry name" value="Glyc_kinase_flavodox-like_fold"/>
</dbReference>
<evidence type="ECO:0000256" key="2">
    <source>
        <dbReference type="ARBA" id="ARBA00022679"/>
    </source>
</evidence>
<comment type="similarity">
    <text evidence="1 4">Belongs to the glycerate kinase type-1 family.</text>
</comment>
<dbReference type="EMBL" id="VAUV01000005">
    <property type="protein sequence ID" value="TLD71522.1"/>
    <property type="molecule type" value="Genomic_DNA"/>
</dbReference>
<sequence length="387" mass="40694">MVYWTILLIPPMRILLAFDKFKGSLTAVQVAEAAQRGLQRSWPEVEVVVSPIADGGEGFTEAVLSACEGEGRWMDAKTHDAQGRPMKSRYGIVQRDGEAEAVMEMSAASGLALVKDLPLNPHLASTYGTGEMMLHALDQGVKRLLIGIGGSATNDGGCGMAMALGCRFLDKDGAELGCLPADLDVLDRIDASGMTKCEVLVACDVDNPLLGEKGASTVYGPQKGVQEVGLFDGRLQRLAEVVKRDLGCDHRLVPGAGAAGGLGFGLMSFCGAELRGGFDIVADLSGLRARIEQADLVITGEGRMDGQTLHGKGPHGVALMARELGKPVVGIAGMVESDAGLEACFDGLVQVKPESMSCEEAIANAAVLVEETVAQRADWLKDLVSNR</sequence>
<name>A0A5R8KGV4_9BACT</name>
<dbReference type="AlphaFoldDB" id="A0A5R8KGV4"/>
<reference evidence="5 6" key="1">
    <citation type="submission" date="2019-05" db="EMBL/GenBank/DDBJ databases">
        <title>Verrucobacter flavum gen. nov., sp. nov. a new member of the family Verrucomicrobiaceae.</title>
        <authorList>
            <person name="Szuroczki S."/>
            <person name="Abbaszade G."/>
            <person name="Szabo A."/>
            <person name="Felfoldi T."/>
            <person name="Schumann P."/>
            <person name="Boka K."/>
            <person name="Keki Z."/>
            <person name="Toumi M."/>
            <person name="Toth E."/>
        </authorList>
    </citation>
    <scope>NUCLEOTIDE SEQUENCE [LARGE SCALE GENOMIC DNA]</scope>
    <source>
        <strain evidence="5 6">MG-N-17</strain>
    </source>
</reference>
<evidence type="ECO:0000256" key="3">
    <source>
        <dbReference type="ARBA" id="ARBA00022777"/>
    </source>
</evidence>
<keyword evidence="6" id="KW-1185">Reference proteome</keyword>